<reference evidence="2" key="1">
    <citation type="journal article" date="2020" name="bioRxiv">
        <title>Comparative genomics of Chlamydomonas.</title>
        <authorList>
            <person name="Craig R.J."/>
            <person name="Hasan A.R."/>
            <person name="Ness R.W."/>
            <person name="Keightley P.D."/>
        </authorList>
    </citation>
    <scope>NUCLEOTIDE SEQUENCE</scope>
    <source>
        <strain evidence="2">CCAP 11/173</strain>
    </source>
</reference>
<keyword evidence="3" id="KW-1185">Reference proteome</keyword>
<feature type="compositionally biased region" description="Polar residues" evidence="1">
    <location>
        <begin position="11"/>
        <end position="20"/>
    </location>
</feature>
<dbReference type="EMBL" id="JAEHOD010000032">
    <property type="protein sequence ID" value="KAG2443068.1"/>
    <property type="molecule type" value="Genomic_DNA"/>
</dbReference>
<evidence type="ECO:0000313" key="3">
    <source>
        <dbReference type="Proteomes" id="UP000613740"/>
    </source>
</evidence>
<dbReference type="Proteomes" id="UP000613740">
    <property type="component" value="Unassembled WGS sequence"/>
</dbReference>
<proteinExistence type="predicted"/>
<accession>A0A835W9E8</accession>
<evidence type="ECO:0000313" key="2">
    <source>
        <dbReference type="EMBL" id="KAG2443068.1"/>
    </source>
</evidence>
<name>A0A835W9E8_9CHLO</name>
<organism evidence="2 3">
    <name type="scientific">Chlamydomonas schloesseri</name>
    <dbReference type="NCBI Taxonomy" id="2026947"/>
    <lineage>
        <taxon>Eukaryota</taxon>
        <taxon>Viridiplantae</taxon>
        <taxon>Chlorophyta</taxon>
        <taxon>core chlorophytes</taxon>
        <taxon>Chlorophyceae</taxon>
        <taxon>CS clade</taxon>
        <taxon>Chlamydomonadales</taxon>
        <taxon>Chlamydomonadaceae</taxon>
        <taxon>Chlamydomonas</taxon>
    </lineage>
</organism>
<protein>
    <submittedName>
        <fullName evidence="2">Uncharacterized protein</fullName>
    </submittedName>
</protein>
<dbReference type="OrthoDB" id="543981at2759"/>
<dbReference type="AlphaFoldDB" id="A0A835W9E8"/>
<sequence length="137" mass="14340">MLKSRAIAPNRASSRSARGTAVITCSQHPSSAALGALAAAVVLASAPGRAFAEPTEPSSSPAPSSTVTSISFARVDSRVTEKLRERDDNLEWKCKGISMYDCSGELQEAAEQRQAEMGKMFRSLVGGPATPDTAESP</sequence>
<evidence type="ECO:0000256" key="1">
    <source>
        <dbReference type="SAM" id="MobiDB-lite"/>
    </source>
</evidence>
<feature type="region of interest" description="Disordered" evidence="1">
    <location>
        <begin position="1"/>
        <end position="20"/>
    </location>
</feature>
<gene>
    <name evidence="2" type="ORF">HYH02_009483</name>
</gene>
<comment type="caution">
    <text evidence="2">The sequence shown here is derived from an EMBL/GenBank/DDBJ whole genome shotgun (WGS) entry which is preliminary data.</text>
</comment>